<keyword evidence="2" id="KW-1185">Reference proteome</keyword>
<sequence length="200" mass="22586">MRTLIWQIDSDDERMHGTEVESVSKLRSSGDTRYTQRLDKRKLSPVSKPTYVARSTTDFEKINQQKQFSEINGRISPQVDNINASTKPRVEEDWCQVAEITKDEIFKGNVETESLTGYRMDGNKDFLRHSCNTESQIPEQLSEANALDLVDHYLSLYDEDALNEVKAGGANKIVSPLIFSLGGPQRLASRMNVQNAVKSS</sequence>
<dbReference type="EMBL" id="JAJAGQ010000018">
    <property type="protein sequence ID" value="KAJ8535703.1"/>
    <property type="molecule type" value="Genomic_DNA"/>
</dbReference>
<comment type="caution">
    <text evidence="1">The sequence shown here is derived from an EMBL/GenBank/DDBJ whole genome shotgun (WGS) entry which is preliminary data.</text>
</comment>
<proteinExistence type="predicted"/>
<gene>
    <name evidence="1" type="ORF">K7X08_023423</name>
</gene>
<protein>
    <submittedName>
        <fullName evidence="1">Uncharacterized protein</fullName>
    </submittedName>
</protein>
<reference evidence="2" key="1">
    <citation type="journal article" date="2023" name="Proc. Natl. Acad. Sci. U.S.A.">
        <title>Genomic and structural basis for evolution of tropane alkaloid biosynthesis.</title>
        <authorList>
            <person name="Wanga Y.-J."/>
            <person name="Taina T."/>
            <person name="Yua J.-Y."/>
            <person name="Lia J."/>
            <person name="Xua B."/>
            <person name="Chenc J."/>
            <person name="D'Auriad J.C."/>
            <person name="Huanga J.-P."/>
            <person name="Huanga S.-X."/>
        </authorList>
    </citation>
    <scope>NUCLEOTIDE SEQUENCE [LARGE SCALE GENOMIC DNA]</scope>
    <source>
        <strain evidence="2">cv. KIB-2019</strain>
    </source>
</reference>
<name>A0A9Q1LIF5_9SOLA</name>
<accession>A0A9Q1LIF5</accession>
<evidence type="ECO:0000313" key="1">
    <source>
        <dbReference type="EMBL" id="KAJ8535703.1"/>
    </source>
</evidence>
<dbReference type="OrthoDB" id="342264at2759"/>
<dbReference type="Proteomes" id="UP001152561">
    <property type="component" value="Unassembled WGS sequence"/>
</dbReference>
<organism evidence="1 2">
    <name type="scientific">Anisodus acutangulus</name>
    <dbReference type="NCBI Taxonomy" id="402998"/>
    <lineage>
        <taxon>Eukaryota</taxon>
        <taxon>Viridiplantae</taxon>
        <taxon>Streptophyta</taxon>
        <taxon>Embryophyta</taxon>
        <taxon>Tracheophyta</taxon>
        <taxon>Spermatophyta</taxon>
        <taxon>Magnoliopsida</taxon>
        <taxon>eudicotyledons</taxon>
        <taxon>Gunneridae</taxon>
        <taxon>Pentapetalae</taxon>
        <taxon>asterids</taxon>
        <taxon>lamiids</taxon>
        <taxon>Solanales</taxon>
        <taxon>Solanaceae</taxon>
        <taxon>Solanoideae</taxon>
        <taxon>Hyoscyameae</taxon>
        <taxon>Anisodus</taxon>
    </lineage>
</organism>
<dbReference type="AlphaFoldDB" id="A0A9Q1LIF5"/>
<evidence type="ECO:0000313" key="2">
    <source>
        <dbReference type="Proteomes" id="UP001152561"/>
    </source>
</evidence>